<accession>A0A0D6PEI4</accession>
<comment type="caution">
    <text evidence="3">The sequence shown here is derived from an EMBL/GenBank/DDBJ whole genome shotgun (WGS) entry which is preliminary data.</text>
</comment>
<proteinExistence type="inferred from homology"/>
<dbReference type="InterPro" id="IPR050703">
    <property type="entry name" value="Flavin_MAO"/>
</dbReference>
<dbReference type="InterPro" id="IPR002937">
    <property type="entry name" value="Amino_oxidase"/>
</dbReference>
<name>A0A0D6PEI4_9PROT</name>
<reference evidence="3 4" key="1">
    <citation type="submission" date="2012-11" db="EMBL/GenBank/DDBJ databases">
        <title>Whole genome sequence of Acidocella aminolytica 101 = DSM 11237.</title>
        <authorList>
            <person name="Azuma Y."/>
            <person name="Higashiura N."/>
            <person name="Hirakawa H."/>
            <person name="Matsushita K."/>
        </authorList>
    </citation>
    <scope>NUCLEOTIDE SEQUENCE [LARGE SCALE GENOMIC DNA]</scope>
    <source>
        <strain evidence="4">101 / DSM 11237</strain>
    </source>
</reference>
<dbReference type="SUPFAM" id="SSF54373">
    <property type="entry name" value="FAD-linked reductases, C-terminal domain"/>
    <property type="match status" value="1"/>
</dbReference>
<dbReference type="OrthoDB" id="9790035at2"/>
<dbReference type="SUPFAM" id="SSF51905">
    <property type="entry name" value="FAD/NAD(P)-binding domain"/>
    <property type="match status" value="1"/>
</dbReference>
<feature type="domain" description="Amine oxidase" evidence="2">
    <location>
        <begin position="103"/>
        <end position="357"/>
    </location>
</feature>
<dbReference type="PANTHER" id="PTHR43563">
    <property type="entry name" value="AMINE OXIDASE"/>
    <property type="match status" value="1"/>
</dbReference>
<dbReference type="EMBL" id="BANC01000024">
    <property type="protein sequence ID" value="GAN79603.1"/>
    <property type="molecule type" value="Genomic_DNA"/>
</dbReference>
<dbReference type="AlphaFoldDB" id="A0A0D6PEI4"/>
<keyword evidence="4" id="KW-1185">Reference proteome</keyword>
<organism evidence="3 4">
    <name type="scientific">Acidocella aminolytica 101 = DSM 11237</name>
    <dbReference type="NCBI Taxonomy" id="1120923"/>
    <lineage>
        <taxon>Bacteria</taxon>
        <taxon>Pseudomonadati</taxon>
        <taxon>Pseudomonadota</taxon>
        <taxon>Alphaproteobacteria</taxon>
        <taxon>Acetobacterales</taxon>
        <taxon>Acidocellaceae</taxon>
        <taxon>Acidocella</taxon>
    </lineage>
</organism>
<dbReference type="PRINTS" id="PR00420">
    <property type="entry name" value="RNGMNOXGNASE"/>
</dbReference>
<dbReference type="Gene3D" id="3.90.660.20">
    <property type="entry name" value="Protoporphyrinogen oxidase, mitochondrial, domain 2"/>
    <property type="match status" value="1"/>
</dbReference>
<dbReference type="GO" id="GO:0016491">
    <property type="term" value="F:oxidoreductase activity"/>
    <property type="evidence" value="ECO:0007669"/>
    <property type="project" value="InterPro"/>
</dbReference>
<evidence type="ECO:0000259" key="2">
    <source>
        <dbReference type="Pfam" id="PF01593"/>
    </source>
</evidence>
<evidence type="ECO:0000256" key="1">
    <source>
        <dbReference type="ARBA" id="ARBA00005995"/>
    </source>
</evidence>
<dbReference type="RefSeq" id="WP_139284996.1">
    <property type="nucleotide sequence ID" value="NZ_BANC01000024.1"/>
</dbReference>
<dbReference type="PANTHER" id="PTHR43563:SF1">
    <property type="entry name" value="AMINE OXIDASE [FLAVIN-CONTAINING] B"/>
    <property type="match status" value="1"/>
</dbReference>
<evidence type="ECO:0000313" key="4">
    <source>
        <dbReference type="Proteomes" id="UP000032668"/>
    </source>
</evidence>
<comment type="similarity">
    <text evidence="1">Belongs to the flavin monoamine oxidase family.</text>
</comment>
<gene>
    <name evidence="3" type="ORF">Aam_024_005</name>
</gene>
<dbReference type="Proteomes" id="UP000032668">
    <property type="component" value="Unassembled WGS sequence"/>
</dbReference>
<dbReference type="Gene3D" id="3.50.50.60">
    <property type="entry name" value="FAD/NAD(P)-binding domain"/>
    <property type="match status" value="2"/>
</dbReference>
<dbReference type="Pfam" id="PF01593">
    <property type="entry name" value="Amino_oxidase"/>
    <property type="match status" value="1"/>
</dbReference>
<dbReference type="InterPro" id="IPR036188">
    <property type="entry name" value="FAD/NAD-bd_sf"/>
</dbReference>
<sequence>MIETQIAIVGGGLSGLHAAHLLQKAGVAFELLEARERLGGRILTVDEAGQPSKDGFDLGPSWFWPHMQPEIGALIADLGLSVFAQHSGGDILFERMPREPVQRYRGSGADQQSMRLAGGTAALVSALANNLPSAWLHPRARVTAMAYAENGIKLTVPGIGPIHAQHVIAALPPRLIEAQIAFTPALPPETIRRWRSCATWMAPHAKFFAVYDRPFWRTNGLSGMAQSMVGPMAEIHDATTASGRAALFGFVGMAAAQRATMGDAALNKACLAQLARLFGPEAAAPCATLLKDWAADPLTATASDQETAGHIMPSATPWISGPWATRFILAGSETSLSEPGYLAGAISAAERAVAELLTLLGNSRDA</sequence>
<protein>
    <submittedName>
        <fullName evidence="3">Amine oxidase</fullName>
    </submittedName>
</protein>
<dbReference type="STRING" id="1120923.SAMN02746095_03680"/>
<dbReference type="Pfam" id="PF13450">
    <property type="entry name" value="NAD_binding_8"/>
    <property type="match status" value="1"/>
</dbReference>
<evidence type="ECO:0000313" key="3">
    <source>
        <dbReference type="EMBL" id="GAN79603.1"/>
    </source>
</evidence>